<evidence type="ECO:0000256" key="2">
    <source>
        <dbReference type="ARBA" id="ARBA00023002"/>
    </source>
</evidence>
<dbReference type="SMART" id="SM00822">
    <property type="entry name" value="PKS_KR"/>
    <property type="match status" value="1"/>
</dbReference>
<dbReference type="Pfam" id="PF13561">
    <property type="entry name" value="adh_short_C2"/>
    <property type="match status" value="1"/>
</dbReference>
<dbReference type="SUPFAM" id="SSF51735">
    <property type="entry name" value="NAD(P)-binding Rossmann-fold domains"/>
    <property type="match status" value="1"/>
</dbReference>
<reference evidence="4 5" key="1">
    <citation type="submission" date="2020-07" db="EMBL/GenBank/DDBJ databases">
        <title>Sequencing the genomes of 1000 actinobacteria strains.</title>
        <authorList>
            <person name="Klenk H.-P."/>
        </authorList>
    </citation>
    <scope>NUCLEOTIDE SEQUENCE [LARGE SCALE GENOMIC DNA]</scope>
    <source>
        <strain evidence="4 5">DSM 45772</strain>
    </source>
</reference>
<dbReference type="AlphaFoldDB" id="A0A7Y9DRD9"/>
<keyword evidence="5" id="KW-1185">Reference proteome</keyword>
<organism evidence="4 5">
    <name type="scientific">Actinomycetospora corticicola</name>
    <dbReference type="NCBI Taxonomy" id="663602"/>
    <lineage>
        <taxon>Bacteria</taxon>
        <taxon>Bacillati</taxon>
        <taxon>Actinomycetota</taxon>
        <taxon>Actinomycetes</taxon>
        <taxon>Pseudonocardiales</taxon>
        <taxon>Pseudonocardiaceae</taxon>
        <taxon>Actinomycetospora</taxon>
    </lineage>
</organism>
<evidence type="ECO:0000259" key="3">
    <source>
        <dbReference type="SMART" id="SM00822"/>
    </source>
</evidence>
<dbReference type="Gene3D" id="3.40.50.720">
    <property type="entry name" value="NAD(P)-binding Rossmann-like Domain"/>
    <property type="match status" value="1"/>
</dbReference>
<evidence type="ECO:0000313" key="5">
    <source>
        <dbReference type="Proteomes" id="UP000535890"/>
    </source>
</evidence>
<dbReference type="PRINTS" id="PR00080">
    <property type="entry name" value="SDRFAMILY"/>
</dbReference>
<comment type="caution">
    <text evidence="4">The sequence shown here is derived from an EMBL/GenBank/DDBJ whole genome shotgun (WGS) entry which is preliminary data.</text>
</comment>
<dbReference type="Proteomes" id="UP000535890">
    <property type="component" value="Unassembled WGS sequence"/>
</dbReference>
<comment type="similarity">
    <text evidence="1">Belongs to the short-chain dehydrogenases/reductases (SDR) family.</text>
</comment>
<dbReference type="GO" id="GO:0016616">
    <property type="term" value="F:oxidoreductase activity, acting on the CH-OH group of donors, NAD or NADP as acceptor"/>
    <property type="evidence" value="ECO:0007669"/>
    <property type="project" value="TreeGrafter"/>
</dbReference>
<dbReference type="PANTHER" id="PTHR42760">
    <property type="entry name" value="SHORT-CHAIN DEHYDROGENASES/REDUCTASES FAMILY MEMBER"/>
    <property type="match status" value="1"/>
</dbReference>
<dbReference type="InterPro" id="IPR036291">
    <property type="entry name" value="NAD(P)-bd_dom_sf"/>
</dbReference>
<name>A0A7Y9DRD9_9PSEU</name>
<dbReference type="InterPro" id="IPR002347">
    <property type="entry name" value="SDR_fam"/>
</dbReference>
<dbReference type="EMBL" id="JACCBN010000001">
    <property type="protein sequence ID" value="NYD34035.1"/>
    <property type="molecule type" value="Genomic_DNA"/>
</dbReference>
<accession>A0A7Y9DRD9</accession>
<evidence type="ECO:0000256" key="1">
    <source>
        <dbReference type="ARBA" id="ARBA00006484"/>
    </source>
</evidence>
<dbReference type="PANTHER" id="PTHR42760:SF115">
    <property type="entry name" value="3-OXOACYL-[ACYL-CARRIER-PROTEIN] REDUCTASE FABG"/>
    <property type="match status" value="1"/>
</dbReference>
<feature type="domain" description="Ketoreductase" evidence="3">
    <location>
        <begin position="21"/>
        <end position="192"/>
    </location>
</feature>
<gene>
    <name evidence="4" type="ORF">BJ983_000137</name>
</gene>
<dbReference type="RefSeq" id="WP_343053579.1">
    <property type="nucleotide sequence ID" value="NZ_BAABHP010000012.1"/>
</dbReference>
<keyword evidence="2" id="KW-0560">Oxidoreductase</keyword>
<dbReference type="InterPro" id="IPR020904">
    <property type="entry name" value="Sc_DH/Rdtase_CS"/>
</dbReference>
<dbReference type="FunFam" id="3.40.50.720:FF:000084">
    <property type="entry name" value="Short-chain dehydrogenase reductase"/>
    <property type="match status" value="1"/>
</dbReference>
<proteinExistence type="inferred from homology"/>
<dbReference type="InterPro" id="IPR057326">
    <property type="entry name" value="KR_dom"/>
</dbReference>
<dbReference type="PROSITE" id="PS00061">
    <property type="entry name" value="ADH_SHORT"/>
    <property type="match status" value="1"/>
</dbReference>
<evidence type="ECO:0000313" key="4">
    <source>
        <dbReference type="EMBL" id="NYD34035.1"/>
    </source>
</evidence>
<sequence length="265" mass="27015">MTASFAAGPAPSFRLDVDGAPVALVTGAAGGIGARVALGLAEFGADVTCVDVSVDGLKETVTAIEGVGRRAVAIEADVADADAMAAAVRRAQDELGPLRHAVNCAGVHDNAPAESMPRAQWQRLLDVNLTGVFTCCQAEGAAMLAHGGGSIVNIGSISATIANRGLSQVHYNAAKAGVLHLTTSLALEWADRGVRVNAVSPGYTATPMAKHPDVWPHVQAYTKDIPLGRMAETEELVGPVVFLLSGAASYVTGANLLVDGGAVAW</sequence>
<dbReference type="PRINTS" id="PR00081">
    <property type="entry name" value="GDHRDH"/>
</dbReference>
<protein>
    <submittedName>
        <fullName evidence="4">NAD(P)-dependent dehydrogenase (Short-subunit alcohol dehydrogenase family)</fullName>
    </submittedName>
</protein>